<comment type="caution">
    <text evidence="1">The sequence shown here is derived from an EMBL/GenBank/DDBJ whole genome shotgun (WGS) entry which is preliminary data.</text>
</comment>
<dbReference type="AlphaFoldDB" id="A0AA92W8F0"/>
<name>A0AA92W8F0_9BACT</name>
<dbReference type="Proteomes" id="UP000286077">
    <property type="component" value="Unassembled WGS sequence"/>
</dbReference>
<protein>
    <submittedName>
        <fullName evidence="1">Uncharacterized protein</fullName>
    </submittedName>
</protein>
<gene>
    <name evidence="1" type="ORF">DWV60_04490</name>
</gene>
<evidence type="ECO:0000313" key="1">
    <source>
        <dbReference type="EMBL" id="RGW69483.1"/>
    </source>
</evidence>
<sequence>MVVSGKKRNFAAKLDIELNGWRMKQYGKRYEPESGDVDYEYHHIIKGLYATCLSWHIDPCRLMFVAGGTFPPATAYCFLKVGNAPLSS</sequence>
<organism evidence="1 2">
    <name type="scientific">Segatella copri</name>
    <dbReference type="NCBI Taxonomy" id="165179"/>
    <lineage>
        <taxon>Bacteria</taxon>
        <taxon>Pseudomonadati</taxon>
        <taxon>Bacteroidota</taxon>
        <taxon>Bacteroidia</taxon>
        <taxon>Bacteroidales</taxon>
        <taxon>Prevotellaceae</taxon>
        <taxon>Segatella</taxon>
    </lineage>
</organism>
<reference evidence="1 2" key="1">
    <citation type="submission" date="2018-08" db="EMBL/GenBank/DDBJ databases">
        <title>A genome reference for cultivated species of the human gut microbiota.</title>
        <authorList>
            <person name="Zou Y."/>
            <person name="Xue W."/>
            <person name="Luo G."/>
        </authorList>
    </citation>
    <scope>NUCLEOTIDE SEQUENCE [LARGE SCALE GENOMIC DNA]</scope>
    <source>
        <strain evidence="1 2">AF11-14</strain>
    </source>
</reference>
<proteinExistence type="predicted"/>
<accession>A0AA92W8F0</accession>
<evidence type="ECO:0000313" key="2">
    <source>
        <dbReference type="Proteomes" id="UP000286077"/>
    </source>
</evidence>
<dbReference type="EMBL" id="QSAQ01000008">
    <property type="protein sequence ID" value="RGW69483.1"/>
    <property type="molecule type" value="Genomic_DNA"/>
</dbReference>